<feature type="region of interest" description="Disordered" evidence="1">
    <location>
        <begin position="1"/>
        <end position="55"/>
    </location>
</feature>
<gene>
    <name evidence="2" type="ORF">BDDG_12330</name>
</gene>
<name>A0A0J9EP09_AJEDA</name>
<reference evidence="2" key="1">
    <citation type="submission" date="2010-03" db="EMBL/GenBank/DDBJ databases">
        <title>Annotation of Blastomyces dermatitidis strain ATCC 18188.</title>
        <authorList>
            <consortium name="The Broad Institute Genome Sequencing Platform"/>
            <consortium name="Broad Institute Genome Sequencing Center for Infectious Disease."/>
            <person name="Cuomo C."/>
            <person name="Klein B."/>
            <person name="Sullivan T."/>
            <person name="Heitman J."/>
            <person name="Young S."/>
            <person name="Zeng Q."/>
            <person name="Gargeya S."/>
            <person name="Alvarado L."/>
            <person name="Berlin A.M."/>
            <person name="Chapman S.B."/>
            <person name="Chen Z."/>
            <person name="Freedman E."/>
            <person name="Gellesch M."/>
            <person name="Goldberg J."/>
            <person name="Griggs A."/>
            <person name="Gujja S."/>
            <person name="Heilman E."/>
            <person name="Heiman D."/>
            <person name="Howarth C."/>
            <person name="Mehta T."/>
            <person name="Neiman D."/>
            <person name="Pearson M."/>
            <person name="Roberts A."/>
            <person name="Saif S."/>
            <person name="Shea T."/>
            <person name="Shenoy N."/>
            <person name="Sisk P."/>
            <person name="Stolte C."/>
            <person name="Sykes S."/>
            <person name="White J."/>
            <person name="Yandava C."/>
            <person name="Haas B."/>
            <person name="Nusbaum C."/>
            <person name="Birren B."/>
        </authorList>
    </citation>
    <scope>NUCLEOTIDE SEQUENCE</scope>
    <source>
        <strain evidence="2">ATCC 18188</strain>
    </source>
</reference>
<dbReference type="Proteomes" id="UP000007802">
    <property type="component" value="Unassembled WGS sequence"/>
</dbReference>
<dbReference type="OrthoDB" id="10534458at2759"/>
<sequence>MSTDAKISSERETKLPAEANERRNASCERELNLTTQEPPDINPKPESQSEPGRILDSQIAEELRTLRNSIHT</sequence>
<feature type="compositionally biased region" description="Basic and acidic residues" evidence="1">
    <location>
        <begin position="7"/>
        <end position="31"/>
    </location>
</feature>
<protein>
    <submittedName>
        <fullName evidence="2">Uncharacterized protein</fullName>
    </submittedName>
</protein>
<proteinExistence type="predicted"/>
<evidence type="ECO:0000256" key="1">
    <source>
        <dbReference type="SAM" id="MobiDB-lite"/>
    </source>
</evidence>
<organism evidence="2">
    <name type="scientific">Ajellomyces dermatitidis (strain ATCC 18188 / CBS 674.68)</name>
    <name type="common">Blastomyces dermatitidis</name>
    <dbReference type="NCBI Taxonomy" id="653446"/>
    <lineage>
        <taxon>Eukaryota</taxon>
        <taxon>Fungi</taxon>
        <taxon>Dikarya</taxon>
        <taxon>Ascomycota</taxon>
        <taxon>Pezizomycotina</taxon>
        <taxon>Eurotiomycetes</taxon>
        <taxon>Eurotiomycetidae</taxon>
        <taxon>Onygenales</taxon>
        <taxon>Ajellomycetaceae</taxon>
        <taxon>Blastomyces</taxon>
    </lineage>
</organism>
<dbReference type="AlphaFoldDB" id="A0A0J9EP09"/>
<evidence type="ECO:0000313" key="2">
    <source>
        <dbReference type="EMBL" id="KMW67786.1"/>
    </source>
</evidence>
<accession>A0A0J9EP09</accession>
<dbReference type="EMBL" id="GG749433">
    <property type="protein sequence ID" value="KMW67786.1"/>
    <property type="molecule type" value="Genomic_DNA"/>
</dbReference>